<evidence type="ECO:0000313" key="3">
    <source>
        <dbReference type="EMBL" id="PWZ07235.1"/>
    </source>
</evidence>
<reference evidence="3 4" key="1">
    <citation type="journal article" date="2018" name="Nat. Genet.">
        <title>Extensive intraspecific gene order and gene structural variations between Mo17 and other maize genomes.</title>
        <authorList>
            <person name="Sun S."/>
            <person name="Zhou Y."/>
            <person name="Chen J."/>
            <person name="Shi J."/>
            <person name="Zhao H."/>
            <person name="Zhao H."/>
            <person name="Song W."/>
            <person name="Zhang M."/>
            <person name="Cui Y."/>
            <person name="Dong X."/>
            <person name="Liu H."/>
            <person name="Ma X."/>
            <person name="Jiao Y."/>
            <person name="Wang B."/>
            <person name="Wei X."/>
            <person name="Stein J.C."/>
            <person name="Glaubitz J.C."/>
            <person name="Lu F."/>
            <person name="Yu G."/>
            <person name="Liang C."/>
            <person name="Fengler K."/>
            <person name="Li B."/>
            <person name="Rafalski A."/>
            <person name="Schnable P.S."/>
            <person name="Ware D.H."/>
            <person name="Buckler E.S."/>
            <person name="Lai J."/>
        </authorList>
    </citation>
    <scope>NUCLEOTIDE SEQUENCE [LARGE SCALE GENOMIC DNA]</scope>
    <source>
        <strain evidence="4">cv. Missouri 17</strain>
        <tissue evidence="3">Seedling</tissue>
    </source>
</reference>
<feature type="region of interest" description="Disordered" evidence="1">
    <location>
        <begin position="1"/>
        <end position="32"/>
    </location>
</feature>
<keyword evidence="3" id="KW-0418">Kinase</keyword>
<dbReference type="GO" id="GO:0004672">
    <property type="term" value="F:protein kinase activity"/>
    <property type="evidence" value="ECO:0007669"/>
    <property type="project" value="InterPro"/>
</dbReference>
<dbReference type="EMBL" id="NCVQ01000010">
    <property type="protein sequence ID" value="PWZ07235.1"/>
    <property type="molecule type" value="Genomic_DNA"/>
</dbReference>
<dbReference type="Gene3D" id="3.30.200.20">
    <property type="entry name" value="Phosphorylase Kinase, domain 1"/>
    <property type="match status" value="1"/>
</dbReference>
<dbReference type="ExpressionAtlas" id="A0A3L6DF68">
    <property type="expression patterns" value="baseline and differential"/>
</dbReference>
<dbReference type="InterPro" id="IPR011009">
    <property type="entry name" value="Kinase-like_dom_sf"/>
</dbReference>
<protein>
    <submittedName>
        <fullName evidence="3">Putative cyclin-dependent kinase F-2</fullName>
    </submittedName>
</protein>
<dbReference type="SMART" id="SM00220">
    <property type="entry name" value="S_TKc"/>
    <property type="match status" value="1"/>
</dbReference>
<dbReference type="AlphaFoldDB" id="A0A3L6DF68"/>
<dbReference type="SUPFAM" id="SSF56112">
    <property type="entry name" value="Protein kinase-like (PK-like)"/>
    <property type="match status" value="1"/>
</dbReference>
<proteinExistence type="predicted"/>
<dbReference type="FunFam" id="1.10.510.10:FF:000559">
    <property type="entry name" value="Protein kinase domain containing protein"/>
    <property type="match status" value="1"/>
</dbReference>
<evidence type="ECO:0000256" key="1">
    <source>
        <dbReference type="SAM" id="MobiDB-lite"/>
    </source>
</evidence>
<accession>A0A3L6DF68</accession>
<dbReference type="PANTHER" id="PTHR44167:SF30">
    <property type="entry name" value="PHOSPHORYLASE KINASE"/>
    <property type="match status" value="1"/>
</dbReference>
<dbReference type="Proteomes" id="UP000251960">
    <property type="component" value="Chromosome 9"/>
</dbReference>
<feature type="domain" description="Protein kinase" evidence="2">
    <location>
        <begin position="38"/>
        <end position="309"/>
    </location>
</feature>
<name>A0A3L6DF68_MAIZE</name>
<gene>
    <name evidence="3" type="primary">CDKF-2_8</name>
    <name evidence="3" type="ORF">Zm00014a_031204</name>
</gene>
<sequence length="319" mass="34875">MVPTPPKRPAPDQEPGAADANKRPRHNAPASPRSIAEFELFEVLGEGAEGVVRRGRDRRTGKNVALKWIFGDGPGGHGHPDRRALAMEAGCLHACRGHPSIIGIHDVAADPKTGDVHLVLELVCGGLTLRESMWKPLSEDVVREMMRQLISAARKIHDAGFIHRDMKPENVLVCPLGALKVCDFGSATRQEPAGKPHEAHPVGTLQYNSPELLDGNWCYGPAVDMWGLGCVMAELLTAETLFDLETREEMLDEMSKLRDQMASASAAGKLDPECLAHLSEAGRDVLTGLLAFRPDERLTAAEALEKPWFKNFKSHWIGL</sequence>
<dbReference type="Gene3D" id="1.10.510.10">
    <property type="entry name" value="Transferase(Phosphotransferase) domain 1"/>
    <property type="match status" value="1"/>
</dbReference>
<dbReference type="PROSITE" id="PS50011">
    <property type="entry name" value="PROTEIN_KINASE_DOM"/>
    <property type="match status" value="1"/>
</dbReference>
<dbReference type="InterPro" id="IPR008271">
    <property type="entry name" value="Ser/Thr_kinase_AS"/>
</dbReference>
<organism evidence="3 4">
    <name type="scientific">Zea mays</name>
    <name type="common">Maize</name>
    <dbReference type="NCBI Taxonomy" id="4577"/>
    <lineage>
        <taxon>Eukaryota</taxon>
        <taxon>Viridiplantae</taxon>
        <taxon>Streptophyta</taxon>
        <taxon>Embryophyta</taxon>
        <taxon>Tracheophyta</taxon>
        <taxon>Spermatophyta</taxon>
        <taxon>Magnoliopsida</taxon>
        <taxon>Liliopsida</taxon>
        <taxon>Poales</taxon>
        <taxon>Poaceae</taxon>
        <taxon>PACMAD clade</taxon>
        <taxon>Panicoideae</taxon>
        <taxon>Andropogonodae</taxon>
        <taxon>Andropogoneae</taxon>
        <taxon>Tripsacinae</taxon>
        <taxon>Zea</taxon>
    </lineage>
</organism>
<dbReference type="PANTHER" id="PTHR44167">
    <property type="entry name" value="OVARIAN-SPECIFIC SERINE/THREONINE-PROTEIN KINASE LOK-RELATED"/>
    <property type="match status" value="1"/>
</dbReference>
<dbReference type="PROSITE" id="PS00108">
    <property type="entry name" value="PROTEIN_KINASE_ST"/>
    <property type="match status" value="1"/>
</dbReference>
<evidence type="ECO:0000259" key="2">
    <source>
        <dbReference type="PROSITE" id="PS50011"/>
    </source>
</evidence>
<keyword evidence="3" id="KW-0808">Transferase</keyword>
<dbReference type="Pfam" id="PF00069">
    <property type="entry name" value="Pkinase"/>
    <property type="match status" value="1"/>
</dbReference>
<evidence type="ECO:0000313" key="4">
    <source>
        <dbReference type="Proteomes" id="UP000251960"/>
    </source>
</evidence>
<dbReference type="InterPro" id="IPR000719">
    <property type="entry name" value="Prot_kinase_dom"/>
</dbReference>
<comment type="caution">
    <text evidence="3">The sequence shown here is derived from an EMBL/GenBank/DDBJ whole genome shotgun (WGS) entry which is preliminary data.</text>
</comment>
<dbReference type="GO" id="GO:0005524">
    <property type="term" value="F:ATP binding"/>
    <property type="evidence" value="ECO:0007669"/>
    <property type="project" value="InterPro"/>
</dbReference>